<accession>F0UE61</accession>
<evidence type="ECO:0000313" key="2">
    <source>
        <dbReference type="EMBL" id="EGC44591.1"/>
    </source>
</evidence>
<dbReference type="EMBL" id="DS990638">
    <property type="protein sequence ID" value="EGC44591.1"/>
    <property type="molecule type" value="Genomic_DNA"/>
</dbReference>
<evidence type="ECO:0000313" key="3">
    <source>
        <dbReference type="Proteomes" id="UP000008142"/>
    </source>
</evidence>
<reference evidence="3" key="1">
    <citation type="submission" date="2008-07" db="EMBL/GenBank/DDBJ databases">
        <title>Annotation of Ajellomyces capsulatus strain H88.</title>
        <authorList>
            <person name="Champion M."/>
            <person name="Cuomo C."/>
            <person name="Ma L.-J."/>
            <person name="Henn M.R."/>
            <person name="Sil A."/>
            <person name="Goldman B."/>
            <person name="Young S.K."/>
            <person name="Kodira C.D."/>
            <person name="Zeng Q."/>
            <person name="Koehrsen M."/>
            <person name="Alvarado L."/>
            <person name="Berlin A."/>
            <person name="Borenstein D."/>
            <person name="Chen Z."/>
            <person name="Engels R."/>
            <person name="Freedman E."/>
            <person name="Gellesch M."/>
            <person name="Goldberg J."/>
            <person name="Griggs A."/>
            <person name="Gujja S."/>
            <person name="Heiman D."/>
            <person name="Hepburn T."/>
            <person name="Howarth C."/>
            <person name="Jen D."/>
            <person name="Larson L."/>
            <person name="Lewis B."/>
            <person name="Mehta T."/>
            <person name="Park D."/>
            <person name="Pearson M."/>
            <person name="Roberts A."/>
            <person name="Saif S."/>
            <person name="Shea T."/>
            <person name="Shenoy N."/>
            <person name="Sisk P."/>
            <person name="Stolte C."/>
            <person name="Sykes S."/>
            <person name="Walk T."/>
            <person name="White J."/>
            <person name="Yandava C."/>
            <person name="Klein B."/>
            <person name="McEwen J.G."/>
            <person name="Puccia R."/>
            <person name="Goldman G.H."/>
            <person name="Felipe M.S."/>
            <person name="Nino-Vega G."/>
            <person name="San-Blas G."/>
            <person name="Taylor J."/>
            <person name="Mendoza L."/>
            <person name="Galagan J."/>
            <person name="Nusbaum C."/>
            <person name="Birren B."/>
        </authorList>
    </citation>
    <scope>NUCLEOTIDE SEQUENCE [LARGE SCALE GENOMIC DNA]</scope>
    <source>
        <strain evidence="3">H88</strain>
    </source>
</reference>
<feature type="region of interest" description="Disordered" evidence="1">
    <location>
        <begin position="214"/>
        <end position="240"/>
    </location>
</feature>
<sequence length="240" mass="26325">MCKASGSGRPCLQVLLSLGSSPGHPYEQKAKSSLSQVYSQVSPRFQLMQSAIVSPERALTSITTLVINGNLSRSLGMEKDGEMRVFTGKPGFKAMRTGDSEPPQATLGHKSRWVRSIAPSEGLLRSAGGTATQGDTELRVTPERLPQEYSAFAQVQAATALQFLESRPPRFPDRFLHLVLDSDCRIFQGFSLCHETYLVIPLMGITEKKEEWHSNTAPRTALHQPRMDIDVKGSPKGKKG</sequence>
<dbReference type="AlphaFoldDB" id="F0UE61"/>
<dbReference type="Proteomes" id="UP000008142">
    <property type="component" value="Unassembled WGS sequence"/>
</dbReference>
<gene>
    <name evidence="2" type="ORF">HCEG_03806</name>
</gene>
<dbReference type="HOGENOM" id="CLU_1156090_0_0_1"/>
<evidence type="ECO:0000256" key="1">
    <source>
        <dbReference type="SAM" id="MobiDB-lite"/>
    </source>
</evidence>
<proteinExistence type="predicted"/>
<name>F0UE61_AJEC8</name>
<organism evidence="3">
    <name type="scientific">Ajellomyces capsulatus (strain H88)</name>
    <name type="common">Darling's disease fungus</name>
    <name type="synonym">Histoplasma capsulatum</name>
    <dbReference type="NCBI Taxonomy" id="544711"/>
    <lineage>
        <taxon>Eukaryota</taxon>
        <taxon>Fungi</taxon>
        <taxon>Dikarya</taxon>
        <taxon>Ascomycota</taxon>
        <taxon>Pezizomycotina</taxon>
        <taxon>Eurotiomycetes</taxon>
        <taxon>Eurotiomycetidae</taxon>
        <taxon>Onygenales</taxon>
        <taxon>Ajellomycetaceae</taxon>
        <taxon>Histoplasma</taxon>
    </lineage>
</organism>
<protein>
    <submittedName>
        <fullName evidence="2">Predicted protein</fullName>
    </submittedName>
</protein>